<gene>
    <name evidence="1" type="ORF">WA1_40015</name>
</gene>
<organism evidence="1 2">
    <name type="scientific">Scytonema hofmannii PCC 7110</name>
    <dbReference type="NCBI Taxonomy" id="128403"/>
    <lineage>
        <taxon>Bacteria</taxon>
        <taxon>Bacillati</taxon>
        <taxon>Cyanobacteriota</taxon>
        <taxon>Cyanophyceae</taxon>
        <taxon>Nostocales</taxon>
        <taxon>Scytonemataceae</taxon>
        <taxon>Scytonema</taxon>
    </lineage>
</organism>
<dbReference type="Proteomes" id="UP000076925">
    <property type="component" value="Unassembled WGS sequence"/>
</dbReference>
<dbReference type="AlphaFoldDB" id="A0A139WYX2"/>
<dbReference type="OrthoDB" id="939976at2"/>
<accession>A0A139WYX2</accession>
<reference evidence="1 2" key="1">
    <citation type="journal article" date="2013" name="Genome Biol. Evol.">
        <title>Genomes of Stigonematalean cyanobacteria (subsection V) and the evolution of oxygenic photosynthesis from prokaryotes to plastids.</title>
        <authorList>
            <person name="Dagan T."/>
            <person name="Roettger M."/>
            <person name="Stucken K."/>
            <person name="Landan G."/>
            <person name="Koch R."/>
            <person name="Major P."/>
            <person name="Gould S.B."/>
            <person name="Goremykin V.V."/>
            <person name="Rippka R."/>
            <person name="Tandeau de Marsac N."/>
            <person name="Gugger M."/>
            <person name="Lockhart P.J."/>
            <person name="Allen J.F."/>
            <person name="Brune I."/>
            <person name="Maus I."/>
            <person name="Puhler A."/>
            <person name="Martin W.F."/>
        </authorList>
    </citation>
    <scope>NUCLEOTIDE SEQUENCE [LARGE SCALE GENOMIC DNA]</scope>
    <source>
        <strain evidence="1 2">PCC 7110</strain>
    </source>
</reference>
<dbReference type="Pfam" id="PF17914">
    <property type="entry name" value="HopA1"/>
    <property type="match status" value="1"/>
</dbReference>
<keyword evidence="2" id="KW-1185">Reference proteome</keyword>
<dbReference type="InterPro" id="IPR040871">
    <property type="entry name" value="HopA1"/>
</dbReference>
<evidence type="ECO:0000313" key="2">
    <source>
        <dbReference type="Proteomes" id="UP000076925"/>
    </source>
</evidence>
<evidence type="ECO:0000313" key="1">
    <source>
        <dbReference type="EMBL" id="KYC37649.1"/>
    </source>
</evidence>
<protein>
    <submittedName>
        <fullName evidence="1">Uncharacterized protein</fullName>
    </submittedName>
</protein>
<proteinExistence type="predicted"/>
<dbReference type="STRING" id="128403.WA1_40015"/>
<name>A0A139WYX2_9CYAN</name>
<dbReference type="EMBL" id="ANNX02000046">
    <property type="protein sequence ID" value="KYC37649.1"/>
    <property type="molecule type" value="Genomic_DNA"/>
</dbReference>
<sequence>MQLLDSHLNQSEAASERLHQELQEIVHKLKIESTFHISHPDYKPLELPKEAVARFQHLPEVLQNKYLSLQISSFLYGIYYNGSLKETLALDSEESNETLHKNLENNTYLGIDLEFYDQLHSFNHGQGFLSSGWRVVKHDSDSSLAVNKNGLTVYATRDRHLTPEQQTATVGDLIAIRMPKNMVQNGFYMAVGNAGPQNHQDCVRVYFNLTPSGATAVMNSLTAEINAISIPFSFKALYNPDDYKRHDSAVLYFDKKHYQVIQSVLQKVYVENQFYFNTLGPLFTKVLAPGLTLAEEPRYKFAEQESFGMNRCQMVANGLLAAWQQGDDSPENRMTAIRQEFALYSIEMQRPYLNANSEDIYTPLQL</sequence>
<comment type="caution">
    <text evidence="1">The sequence shown here is derived from an EMBL/GenBank/DDBJ whole genome shotgun (WGS) entry which is preliminary data.</text>
</comment>
<dbReference type="RefSeq" id="WP_017748579.1">
    <property type="nucleotide sequence ID" value="NZ_KQ976354.1"/>
</dbReference>